<dbReference type="EMBL" id="CP000383">
    <property type="protein sequence ID" value="ABG59311.1"/>
    <property type="molecule type" value="Genomic_DNA"/>
</dbReference>
<evidence type="ECO:0000256" key="2">
    <source>
        <dbReference type="ARBA" id="ARBA00022737"/>
    </source>
</evidence>
<dbReference type="PANTHER" id="PTHR46652:SF3">
    <property type="entry name" value="LEUCINE-RICH REPEAT-CONTAINING PROTEIN 9"/>
    <property type="match status" value="1"/>
</dbReference>
<dbReference type="Gene3D" id="2.60.40.10">
    <property type="entry name" value="Immunoglobulins"/>
    <property type="match status" value="1"/>
</dbReference>
<keyword evidence="2" id="KW-0677">Repeat</keyword>
<dbReference type="Pfam" id="PF00560">
    <property type="entry name" value="LRR_1"/>
    <property type="match status" value="1"/>
</dbReference>
<evidence type="ECO:0000313" key="3">
    <source>
        <dbReference type="EMBL" id="ABG59311.1"/>
    </source>
</evidence>
<dbReference type="RefSeq" id="WP_011585428.1">
    <property type="nucleotide sequence ID" value="NC_008255.1"/>
</dbReference>
<proteinExistence type="predicted"/>
<dbReference type="InterPro" id="IPR050836">
    <property type="entry name" value="SDS22/Internalin_LRR"/>
</dbReference>
<dbReference type="SMART" id="SM00365">
    <property type="entry name" value="LRR_SD22"/>
    <property type="match status" value="3"/>
</dbReference>
<keyword evidence="1" id="KW-0433">Leucine-rich repeat</keyword>
<dbReference type="SUPFAM" id="SSF48726">
    <property type="entry name" value="Immunoglobulin"/>
    <property type="match status" value="1"/>
</dbReference>
<name>A0A6N4SSI6_CYTH3</name>
<reference evidence="3 4" key="1">
    <citation type="journal article" date="2007" name="Appl. Environ. Microbiol.">
        <title>Genome sequence of the cellulolytic gliding bacterium Cytophaga hutchinsonii.</title>
        <authorList>
            <person name="Xie G."/>
            <person name="Bruce D.C."/>
            <person name="Challacombe J.F."/>
            <person name="Chertkov O."/>
            <person name="Detter J.C."/>
            <person name="Gilna P."/>
            <person name="Han C.S."/>
            <person name="Lucas S."/>
            <person name="Misra M."/>
            <person name="Myers G.L."/>
            <person name="Richardson P."/>
            <person name="Tapia R."/>
            <person name="Thayer N."/>
            <person name="Thompson L.S."/>
            <person name="Brettin T.S."/>
            <person name="Henrissat B."/>
            <person name="Wilson D.B."/>
            <person name="McBride M.J."/>
        </authorList>
    </citation>
    <scope>NUCLEOTIDE SEQUENCE [LARGE SCALE GENOMIC DNA]</scope>
    <source>
        <strain evidence="4">ATCC 33406 / DSM 1761 / CIP 103989 / NBRC 15051 / NCIMB 9469 / D465</strain>
    </source>
</reference>
<accession>A0A6N4SSI6</accession>
<organism evidence="3 4">
    <name type="scientific">Cytophaga hutchinsonii (strain ATCC 33406 / DSM 1761 / CIP 103989 / NBRC 15051 / NCIMB 9469 / D465)</name>
    <dbReference type="NCBI Taxonomy" id="269798"/>
    <lineage>
        <taxon>Bacteria</taxon>
        <taxon>Pseudomonadati</taxon>
        <taxon>Bacteroidota</taxon>
        <taxon>Cytophagia</taxon>
        <taxon>Cytophagales</taxon>
        <taxon>Cytophagaceae</taxon>
        <taxon>Cytophaga</taxon>
    </lineage>
</organism>
<dbReference type="Gene3D" id="3.80.10.10">
    <property type="entry name" value="Ribonuclease Inhibitor"/>
    <property type="match status" value="2"/>
</dbReference>
<dbReference type="InterPro" id="IPR001611">
    <property type="entry name" value="Leu-rich_rpt"/>
</dbReference>
<dbReference type="AlphaFoldDB" id="A0A6N4SSI6"/>
<dbReference type="InterPro" id="IPR036179">
    <property type="entry name" value="Ig-like_dom_sf"/>
</dbReference>
<dbReference type="InterPro" id="IPR013783">
    <property type="entry name" value="Ig-like_fold"/>
</dbReference>
<dbReference type="Proteomes" id="UP000001822">
    <property type="component" value="Chromosome"/>
</dbReference>
<keyword evidence="4" id="KW-1185">Reference proteome</keyword>
<protein>
    <submittedName>
        <fullName evidence="3">Uncharacterized protein</fullName>
    </submittedName>
</protein>
<sequence>MRILLTSFFFLAIRVAFSQLLTLQDDHLRDKLILSYPQVMQGNALDISKASLLTNVLDLRGAGITNAAGIEYFKSITTLDLSNNQLTSVPNISGITGLVNFYASNNKLTSLPNMATLHLKDFQVVNNMLTALPDLSGSTGLLSLYCSNNNLIEFPPLTQFPQLSKLVSGQNPISASFIDVTPCIHLTELHVHKTGIDTIIGLEKLTGLTTLYAWTNNIKSFKSLDLISTLTICIIYDNPFSDMPYLQNKSALNRLNVNGALLTFEDIKPVLQNPPATFIYSPQREIFFADVTARAENNYTLTYPVTAPLSSNIYVWFKNGIVIDSSASPSYTFSPLKNADAGNYQLKIYNTSVSLLTLNTNTFKITVQPCIELNIINADVVSKDCSKGYTIDFSQNQISGGTPPFTYELATSSTRKNISYPLVENVEAGNYFLKVVDSRLCSATNNFVLNKIDNCDPVMTPNGDGITDTYYIEKTGKVTVYNLQRVVVNTLQAPIVWDGTDRNGALLDAGFYILIMDGEKPVYLTIIR</sequence>
<dbReference type="PANTHER" id="PTHR46652">
    <property type="entry name" value="LEUCINE-RICH REPEAT AND IQ DOMAIN-CONTAINING PROTEIN 1-RELATED"/>
    <property type="match status" value="1"/>
</dbReference>
<evidence type="ECO:0000256" key="1">
    <source>
        <dbReference type="ARBA" id="ARBA00022614"/>
    </source>
</evidence>
<dbReference type="SMART" id="SM00364">
    <property type="entry name" value="LRR_BAC"/>
    <property type="match status" value="4"/>
</dbReference>
<gene>
    <name evidence="3" type="ordered locus">CHU_2048</name>
</gene>
<dbReference type="InterPro" id="IPR032675">
    <property type="entry name" value="LRR_dom_sf"/>
</dbReference>
<dbReference type="PROSITE" id="PS51450">
    <property type="entry name" value="LRR"/>
    <property type="match status" value="1"/>
</dbReference>
<evidence type="ECO:0000313" key="4">
    <source>
        <dbReference type="Proteomes" id="UP000001822"/>
    </source>
</evidence>
<dbReference type="KEGG" id="chu:CHU_2048"/>
<dbReference type="SUPFAM" id="SSF52058">
    <property type="entry name" value="L domain-like"/>
    <property type="match status" value="1"/>
</dbReference>